<proteinExistence type="predicted"/>
<reference evidence="1" key="1">
    <citation type="submission" date="2023-10" db="EMBL/GenBank/DDBJ databases">
        <authorList>
            <person name="Rodriguez Cubillos JULIANA M."/>
            <person name="De Vega J."/>
        </authorList>
    </citation>
    <scope>NUCLEOTIDE SEQUENCE</scope>
</reference>
<sequence>MLFDAQFVSSPSMYAPNLKVYFSFCFECLHGKAHVNLQTRAMAKDGGSKSSSFLKTATTTVHHAINESEKASYVAHINSYLAEDKFLKQFLPLDPATNALFDLAKDGVLLCKLINVAVPGTIDERAINTKRDLNPWERNENHTLGLNSAKAIGCTVVNIGTQDMVEGRPYLVLGLISQVKMDDMPLHSDFFWKWLENVR</sequence>
<name>A0ACB0LS82_TRIPR</name>
<protein>
    <submittedName>
        <fullName evidence="1">Uncharacterized protein</fullName>
    </submittedName>
</protein>
<organism evidence="1 2">
    <name type="scientific">Trifolium pratense</name>
    <name type="common">Red clover</name>
    <dbReference type="NCBI Taxonomy" id="57577"/>
    <lineage>
        <taxon>Eukaryota</taxon>
        <taxon>Viridiplantae</taxon>
        <taxon>Streptophyta</taxon>
        <taxon>Embryophyta</taxon>
        <taxon>Tracheophyta</taxon>
        <taxon>Spermatophyta</taxon>
        <taxon>Magnoliopsida</taxon>
        <taxon>eudicotyledons</taxon>
        <taxon>Gunneridae</taxon>
        <taxon>Pentapetalae</taxon>
        <taxon>rosids</taxon>
        <taxon>fabids</taxon>
        <taxon>Fabales</taxon>
        <taxon>Fabaceae</taxon>
        <taxon>Papilionoideae</taxon>
        <taxon>50 kb inversion clade</taxon>
        <taxon>NPAAA clade</taxon>
        <taxon>Hologalegina</taxon>
        <taxon>IRL clade</taxon>
        <taxon>Trifolieae</taxon>
        <taxon>Trifolium</taxon>
    </lineage>
</organism>
<dbReference type="Proteomes" id="UP001177021">
    <property type="component" value="Unassembled WGS sequence"/>
</dbReference>
<evidence type="ECO:0000313" key="1">
    <source>
        <dbReference type="EMBL" id="CAJ2672178.1"/>
    </source>
</evidence>
<dbReference type="EMBL" id="CASHSV030000615">
    <property type="protein sequence ID" value="CAJ2672178.1"/>
    <property type="molecule type" value="Genomic_DNA"/>
</dbReference>
<gene>
    <name evidence="1" type="ORF">MILVUS5_LOCUS35855</name>
</gene>
<accession>A0ACB0LS82</accession>
<comment type="caution">
    <text evidence="1">The sequence shown here is derived from an EMBL/GenBank/DDBJ whole genome shotgun (WGS) entry which is preliminary data.</text>
</comment>
<evidence type="ECO:0000313" key="2">
    <source>
        <dbReference type="Proteomes" id="UP001177021"/>
    </source>
</evidence>
<keyword evidence="2" id="KW-1185">Reference proteome</keyword>